<dbReference type="Gene3D" id="1.10.730.10">
    <property type="entry name" value="Isoleucyl-tRNA Synthetase, Domain 1"/>
    <property type="match status" value="1"/>
</dbReference>
<sequence length="1054" mass="119799">MQNHSSKNKIRLSDNFDPKAIESKWPFGKAQGKQDYDPGVIEPKWQKVWEEERLYQPDIKRSKNPFYNLMMFPYPSALGLHVGNIYAFVGSDIHGRFKRMQGFEVFEPIGLDGFGIHSENFALKVGEHPMDLSKKTESAIYAQLRAIGNGFAWFHKLETYISDYYKWTQWIFIQLFKRGLAYRAEADVNWCPSCKTVLADEQVVRKSEARNQISEKSEIRNPKSEIWVCERCGTEVQKRKLEQWFFKITNYTDRLLLGLEKIDWSEKVKVAQRNWLGKSEGLLLKFESDIESYSQVEVFTTRPDTLFGVTFMALAPEHPQVIKILDKSKGLLRLQIQKYVTDSIRKPESERIGLAEAENQKAREVVKTGIKTSFHCTNPVTGKRVPIFIADYVLMSYGTGAVMGVPAHDQRDYLFARKYQIDIVEVVKPAGPVGSFPPDTRTAHQISQQTFTDYGVLVNSGEFNGLNSQEAIKAISDFAVKKGFGVKKVMWHLRDWIISRQRYWGAPIPMIFCQSCEKAGKSWFTTVEAKKQKKLPISSHEMAGWPASNTSRSDAGWYPVPESGLPVELPYIKNFKPTGTGVSPLATDPNFVKVKCPDCGSEARRETDVSDTFLDSAWYFLRYPSVSLPENSANQQVSRSVNQSISKSADRKVSKSEIPAYRNAEKQIHRHSEFSENLPWDRQITKRWLPVDMYIGGAEHSVLHILYSRFLWKVFYDFGYFDFSAKNPNGQLGGPAKMPASGWEEPFSKFRAHGLLISEGAKMSKSKGNVVLPDPYIEKFGADTLRTYLMFCGRFSEGGDFRDTGIEGMHRFLKRVWRLVMSAGPVTTFPPASAQSSQPSKPSQSSEPFDLRAVGGPSSRATRISSGALHLMHKTIKKVSEDIENLRYNTAIAAIMEWVGTLEKRAVGSSELIDQRQGRKELRTMNYELITQEEVRTLLLLLAPFAPYMTEELWSRLAGNQVTGASGKNKSGKPSSIHNTPWPKYDPKVSESEKIELVVQVNGKVRDRIIVDRGIEKEDTQRLVLDLKNTQKYVSGKKPKKVIFVKDRLINIVI</sequence>
<dbReference type="Proteomes" id="UP000177124">
    <property type="component" value="Unassembled WGS sequence"/>
</dbReference>
<keyword evidence="6 8" id="KW-0030">Aminoacyl-tRNA synthetase</keyword>
<dbReference type="GO" id="GO:0004823">
    <property type="term" value="F:leucine-tRNA ligase activity"/>
    <property type="evidence" value="ECO:0007669"/>
    <property type="project" value="UniProtKB-UniRule"/>
</dbReference>
<accession>A0A1F5GIW9</accession>
<evidence type="ECO:0000256" key="2">
    <source>
        <dbReference type="ARBA" id="ARBA00022598"/>
    </source>
</evidence>
<dbReference type="FunFam" id="1.10.730.10:FF:000002">
    <property type="entry name" value="Leucine--tRNA ligase"/>
    <property type="match status" value="1"/>
</dbReference>
<feature type="region of interest" description="Disordered" evidence="9">
    <location>
        <begin position="964"/>
        <end position="985"/>
    </location>
</feature>
<dbReference type="Pfam" id="PF00133">
    <property type="entry name" value="tRNA-synt_1"/>
    <property type="match status" value="3"/>
</dbReference>
<dbReference type="Gene3D" id="3.90.740.10">
    <property type="entry name" value="Valyl/Leucyl/Isoleucyl-tRNA synthetase, editing domain"/>
    <property type="match status" value="1"/>
</dbReference>
<evidence type="ECO:0000256" key="5">
    <source>
        <dbReference type="ARBA" id="ARBA00022917"/>
    </source>
</evidence>
<feature type="compositionally biased region" description="Polar residues" evidence="9">
    <location>
        <begin position="964"/>
        <end position="979"/>
    </location>
</feature>
<feature type="short sequence motif" description="'KMSKS' region" evidence="8">
    <location>
        <begin position="762"/>
        <end position="766"/>
    </location>
</feature>
<dbReference type="PANTHER" id="PTHR43740">
    <property type="entry name" value="LEUCYL-TRNA SYNTHETASE"/>
    <property type="match status" value="1"/>
</dbReference>
<gene>
    <name evidence="8" type="primary">leuS</name>
    <name evidence="13" type="ORF">A3D07_02635</name>
</gene>
<keyword evidence="8" id="KW-0963">Cytoplasm</keyword>
<proteinExistence type="inferred from homology"/>
<name>A0A1F5GIW9_9BACT</name>
<reference evidence="13 14" key="1">
    <citation type="journal article" date="2016" name="Nat. Commun.">
        <title>Thousands of microbial genomes shed light on interconnected biogeochemical processes in an aquifer system.</title>
        <authorList>
            <person name="Anantharaman K."/>
            <person name="Brown C.T."/>
            <person name="Hug L.A."/>
            <person name="Sharon I."/>
            <person name="Castelle C.J."/>
            <person name="Probst A.J."/>
            <person name="Thomas B.C."/>
            <person name="Singh A."/>
            <person name="Wilkins M.J."/>
            <person name="Karaoz U."/>
            <person name="Brodie E.L."/>
            <person name="Williams K.H."/>
            <person name="Hubbard S.S."/>
            <person name="Banfield J.F."/>
        </authorList>
    </citation>
    <scope>NUCLEOTIDE SEQUENCE [LARGE SCALE GENOMIC DNA]</scope>
</reference>
<comment type="caution">
    <text evidence="13">The sequence shown here is derived from an EMBL/GenBank/DDBJ whole genome shotgun (WGS) entry which is preliminary data.</text>
</comment>
<dbReference type="InterPro" id="IPR025709">
    <property type="entry name" value="Leu_tRNA-synth_edit"/>
</dbReference>
<keyword evidence="4 8" id="KW-0067">ATP-binding</keyword>
<dbReference type="CDD" id="cd07958">
    <property type="entry name" value="Anticodon_Ia_Leu_BEm"/>
    <property type="match status" value="1"/>
</dbReference>
<evidence type="ECO:0000256" key="8">
    <source>
        <dbReference type="HAMAP-Rule" id="MF_00049"/>
    </source>
</evidence>
<comment type="subcellular location">
    <subcellularLocation>
        <location evidence="8">Cytoplasm</location>
    </subcellularLocation>
</comment>
<feature type="domain" description="Aminoacyl-tRNA synthetase class Ia" evidence="10">
    <location>
        <begin position="486"/>
        <end position="524"/>
    </location>
</feature>
<evidence type="ECO:0000256" key="7">
    <source>
        <dbReference type="ARBA" id="ARBA00047469"/>
    </source>
</evidence>
<dbReference type="InterPro" id="IPR013155">
    <property type="entry name" value="M/V/L/I-tRNA-synth_anticd-bd"/>
</dbReference>
<dbReference type="GO" id="GO:0006429">
    <property type="term" value="P:leucyl-tRNA aminoacylation"/>
    <property type="evidence" value="ECO:0007669"/>
    <property type="project" value="UniProtKB-UniRule"/>
</dbReference>
<dbReference type="STRING" id="1797716.A3D07_02635"/>
<dbReference type="GO" id="GO:0002161">
    <property type="term" value="F:aminoacyl-tRNA deacylase activity"/>
    <property type="evidence" value="ECO:0007669"/>
    <property type="project" value="InterPro"/>
</dbReference>
<dbReference type="GO" id="GO:0005524">
    <property type="term" value="F:ATP binding"/>
    <property type="evidence" value="ECO:0007669"/>
    <property type="project" value="UniProtKB-UniRule"/>
</dbReference>
<evidence type="ECO:0000259" key="10">
    <source>
        <dbReference type="Pfam" id="PF00133"/>
    </source>
</evidence>
<dbReference type="Pfam" id="PF13603">
    <property type="entry name" value="tRNA-synt_1_2"/>
    <property type="match status" value="1"/>
</dbReference>
<dbReference type="SUPFAM" id="SSF47323">
    <property type="entry name" value="Anticodon-binding domain of a subclass of class I aminoacyl-tRNA synthetases"/>
    <property type="match status" value="1"/>
</dbReference>
<feature type="region of interest" description="Disordered" evidence="9">
    <location>
        <begin position="829"/>
        <end position="859"/>
    </location>
</feature>
<dbReference type="InterPro" id="IPR002300">
    <property type="entry name" value="aa-tRNA-synth_Ia"/>
</dbReference>
<evidence type="ECO:0000256" key="4">
    <source>
        <dbReference type="ARBA" id="ARBA00022840"/>
    </source>
</evidence>
<comment type="caution">
    <text evidence="8">Lacks conserved residue(s) required for the propagation of feature annotation.</text>
</comment>
<comment type="similarity">
    <text evidence="1 8">Belongs to the class-I aminoacyl-tRNA synthetase family.</text>
</comment>
<dbReference type="SUPFAM" id="SSF50677">
    <property type="entry name" value="ValRS/IleRS/LeuRS editing domain"/>
    <property type="match status" value="1"/>
</dbReference>
<dbReference type="EMBL" id="MFBF01000010">
    <property type="protein sequence ID" value="OGD91802.1"/>
    <property type="molecule type" value="Genomic_DNA"/>
</dbReference>
<dbReference type="SUPFAM" id="SSF52374">
    <property type="entry name" value="Nucleotidylyl transferase"/>
    <property type="match status" value="1"/>
</dbReference>
<comment type="catalytic activity">
    <reaction evidence="7 8">
        <text>tRNA(Leu) + L-leucine + ATP = L-leucyl-tRNA(Leu) + AMP + diphosphate</text>
        <dbReference type="Rhea" id="RHEA:11688"/>
        <dbReference type="Rhea" id="RHEA-COMP:9613"/>
        <dbReference type="Rhea" id="RHEA-COMP:9622"/>
        <dbReference type="ChEBI" id="CHEBI:30616"/>
        <dbReference type="ChEBI" id="CHEBI:33019"/>
        <dbReference type="ChEBI" id="CHEBI:57427"/>
        <dbReference type="ChEBI" id="CHEBI:78442"/>
        <dbReference type="ChEBI" id="CHEBI:78494"/>
        <dbReference type="ChEBI" id="CHEBI:456215"/>
        <dbReference type="EC" id="6.1.1.4"/>
    </reaction>
</comment>
<dbReference type="PRINTS" id="PR00985">
    <property type="entry name" value="TRNASYNTHLEU"/>
</dbReference>
<feature type="domain" description="Methionyl/Valyl/Leucyl/Isoleucyl-tRNA synthetase anticodon-binding" evidence="11">
    <location>
        <begin position="868"/>
        <end position="1016"/>
    </location>
</feature>
<keyword evidence="3 8" id="KW-0547">Nucleotide-binding</keyword>
<feature type="compositionally biased region" description="Low complexity" evidence="9">
    <location>
        <begin position="830"/>
        <end position="846"/>
    </location>
</feature>
<dbReference type="EC" id="6.1.1.4" evidence="8"/>
<organism evidence="13 14">
    <name type="scientific">Candidatus Curtissbacteria bacterium RIFCSPHIGHO2_02_FULL_42_15</name>
    <dbReference type="NCBI Taxonomy" id="1797716"/>
    <lineage>
        <taxon>Bacteria</taxon>
        <taxon>Candidatus Curtissiibacteriota</taxon>
    </lineage>
</organism>
<keyword evidence="2 8" id="KW-0436">Ligase</keyword>
<dbReference type="Gene3D" id="3.10.20.590">
    <property type="match status" value="1"/>
</dbReference>
<dbReference type="PANTHER" id="PTHR43740:SF2">
    <property type="entry name" value="LEUCINE--TRNA LIGASE, MITOCHONDRIAL"/>
    <property type="match status" value="1"/>
</dbReference>
<evidence type="ECO:0000259" key="12">
    <source>
        <dbReference type="Pfam" id="PF13603"/>
    </source>
</evidence>
<feature type="binding site" evidence="8">
    <location>
        <position position="765"/>
    </location>
    <ligand>
        <name>ATP</name>
        <dbReference type="ChEBI" id="CHEBI:30616"/>
    </ligand>
</feature>
<protein>
    <recommendedName>
        <fullName evidence="8">Leucine--tRNA ligase</fullName>
        <ecNumber evidence="8">6.1.1.4</ecNumber>
    </recommendedName>
    <alternativeName>
        <fullName evidence="8">Leucyl-tRNA synthetase</fullName>
        <shortName evidence="8">LeuRS</shortName>
    </alternativeName>
</protein>
<evidence type="ECO:0000313" key="14">
    <source>
        <dbReference type="Proteomes" id="UP000177124"/>
    </source>
</evidence>
<feature type="domain" description="Leucyl-tRNA synthetase editing" evidence="12">
    <location>
        <begin position="273"/>
        <end position="478"/>
    </location>
</feature>
<dbReference type="AlphaFoldDB" id="A0A1F5GIW9"/>
<evidence type="ECO:0000259" key="11">
    <source>
        <dbReference type="Pfam" id="PF08264"/>
    </source>
</evidence>
<dbReference type="InterPro" id="IPR009080">
    <property type="entry name" value="tRNAsynth_Ia_anticodon-bd"/>
</dbReference>
<feature type="domain" description="Aminoacyl-tRNA synthetase class Ia" evidence="10">
    <location>
        <begin position="744"/>
        <end position="790"/>
    </location>
</feature>
<dbReference type="Pfam" id="PF08264">
    <property type="entry name" value="Anticodon_1"/>
    <property type="match status" value="1"/>
</dbReference>
<dbReference type="InterPro" id="IPR014729">
    <property type="entry name" value="Rossmann-like_a/b/a_fold"/>
</dbReference>
<keyword evidence="5 8" id="KW-0648">Protein biosynthesis</keyword>
<dbReference type="Gene3D" id="3.40.50.620">
    <property type="entry name" value="HUPs"/>
    <property type="match status" value="2"/>
</dbReference>
<dbReference type="HAMAP" id="MF_00049_B">
    <property type="entry name" value="Leu_tRNA_synth_B"/>
    <property type="match status" value="1"/>
</dbReference>
<evidence type="ECO:0000256" key="3">
    <source>
        <dbReference type="ARBA" id="ARBA00022741"/>
    </source>
</evidence>
<feature type="domain" description="Aminoacyl-tRNA synthetase class Ia" evidence="10">
    <location>
        <begin position="44"/>
        <end position="272"/>
    </location>
</feature>
<dbReference type="InterPro" id="IPR009008">
    <property type="entry name" value="Val/Leu/Ile-tRNA-synth_edit"/>
</dbReference>
<dbReference type="InterPro" id="IPR002302">
    <property type="entry name" value="Leu-tRNA-ligase"/>
</dbReference>
<evidence type="ECO:0000256" key="1">
    <source>
        <dbReference type="ARBA" id="ARBA00005594"/>
    </source>
</evidence>
<evidence type="ECO:0000256" key="6">
    <source>
        <dbReference type="ARBA" id="ARBA00023146"/>
    </source>
</evidence>
<dbReference type="GO" id="GO:0005829">
    <property type="term" value="C:cytosol"/>
    <property type="evidence" value="ECO:0007669"/>
    <property type="project" value="TreeGrafter"/>
</dbReference>
<evidence type="ECO:0000256" key="9">
    <source>
        <dbReference type="SAM" id="MobiDB-lite"/>
    </source>
</evidence>
<evidence type="ECO:0000313" key="13">
    <source>
        <dbReference type="EMBL" id="OGD91802.1"/>
    </source>
</evidence>